<sequence length="218" mass="24626">MMFSLCNALCFLMFLFVVPLECKSEGYEPASNCSTVECPPYVVIYSQKEFEIRSYKEALWVSGPKILNTSFVPAFPNAILTLDAYYGGKNVQHVKIDKTAPIFVDVQPALYYVQNTTYTANYYVPKRYQNGIPTPLSPEIKPVKLPKYKYAAVNRITFGLLDDAIFLGLTALKRSLQGTPYQRAATFNQVTVVTYNPYSPNDPSINSDGFNEVLVWFD</sequence>
<dbReference type="Pfam" id="PF04832">
    <property type="entry name" value="SOUL"/>
    <property type="match status" value="1"/>
</dbReference>
<dbReference type="PANTHER" id="PTHR11220">
    <property type="entry name" value="HEME-BINDING PROTEIN-RELATED"/>
    <property type="match status" value="1"/>
</dbReference>
<evidence type="ECO:0000313" key="3">
    <source>
        <dbReference type="EMBL" id="KAK6145941.1"/>
    </source>
</evidence>
<accession>A0ABR0WEA5</accession>
<name>A0ABR0WEA5_REHGL</name>
<dbReference type="PANTHER" id="PTHR11220:SF59">
    <property type="entry name" value="HEME-BINDING PROTEIN 2-LIKE"/>
    <property type="match status" value="1"/>
</dbReference>
<keyword evidence="4" id="KW-1185">Reference proteome</keyword>
<evidence type="ECO:0000256" key="2">
    <source>
        <dbReference type="SAM" id="SignalP"/>
    </source>
</evidence>
<comment type="similarity">
    <text evidence="1">Belongs to the HEBP family.</text>
</comment>
<organism evidence="3 4">
    <name type="scientific">Rehmannia glutinosa</name>
    <name type="common">Chinese foxglove</name>
    <dbReference type="NCBI Taxonomy" id="99300"/>
    <lineage>
        <taxon>Eukaryota</taxon>
        <taxon>Viridiplantae</taxon>
        <taxon>Streptophyta</taxon>
        <taxon>Embryophyta</taxon>
        <taxon>Tracheophyta</taxon>
        <taxon>Spermatophyta</taxon>
        <taxon>Magnoliopsida</taxon>
        <taxon>eudicotyledons</taxon>
        <taxon>Gunneridae</taxon>
        <taxon>Pentapetalae</taxon>
        <taxon>asterids</taxon>
        <taxon>lamiids</taxon>
        <taxon>Lamiales</taxon>
        <taxon>Orobanchaceae</taxon>
        <taxon>Rehmannieae</taxon>
        <taxon>Rehmannia</taxon>
    </lineage>
</organism>
<feature type="chain" id="PRO_5046460471" evidence="2">
    <location>
        <begin position="23"/>
        <end position="218"/>
    </location>
</feature>
<comment type="caution">
    <text evidence="3">The sequence shown here is derived from an EMBL/GenBank/DDBJ whole genome shotgun (WGS) entry which is preliminary data.</text>
</comment>
<dbReference type="Proteomes" id="UP001318860">
    <property type="component" value="Unassembled WGS sequence"/>
</dbReference>
<proteinExistence type="inferred from homology"/>
<dbReference type="EMBL" id="JABTTQ020000011">
    <property type="protein sequence ID" value="KAK6145941.1"/>
    <property type="molecule type" value="Genomic_DNA"/>
</dbReference>
<dbReference type="InterPro" id="IPR011256">
    <property type="entry name" value="Reg_factor_effector_dom_sf"/>
</dbReference>
<keyword evidence="2" id="KW-0732">Signal</keyword>
<gene>
    <name evidence="3" type="ORF">DH2020_019810</name>
</gene>
<dbReference type="SUPFAM" id="SSF55136">
    <property type="entry name" value="Probable bacterial effector-binding domain"/>
    <property type="match status" value="1"/>
</dbReference>
<protein>
    <submittedName>
        <fullName evidence="3">Uncharacterized protein</fullName>
    </submittedName>
</protein>
<reference evidence="3 4" key="1">
    <citation type="journal article" date="2021" name="Comput. Struct. Biotechnol. J.">
        <title>De novo genome assembly of the potent medicinal plant Rehmannia glutinosa using nanopore technology.</title>
        <authorList>
            <person name="Ma L."/>
            <person name="Dong C."/>
            <person name="Song C."/>
            <person name="Wang X."/>
            <person name="Zheng X."/>
            <person name="Niu Y."/>
            <person name="Chen S."/>
            <person name="Feng W."/>
        </authorList>
    </citation>
    <scope>NUCLEOTIDE SEQUENCE [LARGE SCALE GENOMIC DNA]</scope>
    <source>
        <strain evidence="3">DH-2019</strain>
    </source>
</reference>
<feature type="signal peptide" evidence="2">
    <location>
        <begin position="1"/>
        <end position="22"/>
    </location>
</feature>
<dbReference type="InterPro" id="IPR006917">
    <property type="entry name" value="SOUL_heme-bd"/>
</dbReference>
<evidence type="ECO:0000256" key="1">
    <source>
        <dbReference type="ARBA" id="ARBA00009817"/>
    </source>
</evidence>
<dbReference type="Gene3D" id="3.20.80.10">
    <property type="entry name" value="Regulatory factor, effector binding domain"/>
    <property type="match status" value="1"/>
</dbReference>
<evidence type="ECO:0000313" key="4">
    <source>
        <dbReference type="Proteomes" id="UP001318860"/>
    </source>
</evidence>